<evidence type="ECO:0000256" key="3">
    <source>
        <dbReference type="ARBA" id="ARBA00022806"/>
    </source>
</evidence>
<feature type="domain" description="DUF6469" evidence="8">
    <location>
        <begin position="80"/>
        <end position="203"/>
    </location>
</feature>
<keyword evidence="9" id="KW-1185">Reference proteome</keyword>
<dbReference type="SUPFAM" id="SSF52540">
    <property type="entry name" value="P-loop containing nucleoside triphosphate hydrolases"/>
    <property type="match status" value="2"/>
</dbReference>
<keyword evidence="4" id="KW-0067">ATP-binding</keyword>
<feature type="compositionally biased region" description="Low complexity" evidence="5">
    <location>
        <begin position="2630"/>
        <end position="2641"/>
    </location>
</feature>
<accession>A0A6J1CRP9</accession>
<feature type="region of interest" description="Disordered" evidence="5">
    <location>
        <begin position="2394"/>
        <end position="2419"/>
    </location>
</feature>
<evidence type="ECO:0000256" key="1">
    <source>
        <dbReference type="ARBA" id="ARBA00022741"/>
    </source>
</evidence>
<dbReference type="InterPro" id="IPR039904">
    <property type="entry name" value="TRANK1"/>
</dbReference>
<evidence type="ECO:0000256" key="2">
    <source>
        <dbReference type="ARBA" id="ARBA00022801"/>
    </source>
</evidence>
<evidence type="ECO:0000256" key="5">
    <source>
        <dbReference type="SAM" id="MobiDB-lite"/>
    </source>
</evidence>
<evidence type="ECO:0000259" key="6">
    <source>
        <dbReference type="Pfam" id="PF13086"/>
    </source>
</evidence>
<feature type="compositionally biased region" description="Basic and acidic residues" evidence="5">
    <location>
        <begin position="2574"/>
        <end position="2583"/>
    </location>
</feature>
<dbReference type="Pfam" id="PF13087">
    <property type="entry name" value="AAA_12"/>
    <property type="match status" value="1"/>
</dbReference>
<dbReference type="GO" id="GO:0005694">
    <property type="term" value="C:chromosome"/>
    <property type="evidence" value="ECO:0007669"/>
    <property type="project" value="UniProtKB-ARBA"/>
</dbReference>
<feature type="domain" description="DNA2/NAM7 helicase helicase" evidence="6">
    <location>
        <begin position="240"/>
        <end position="615"/>
    </location>
</feature>
<dbReference type="GeneID" id="111014151"/>
<dbReference type="OrthoDB" id="3156807at2759"/>
<dbReference type="PANTHER" id="PTHR21529">
    <property type="entry name" value="MAMMARY TURMOR VIRUS RECEPTOR HOMOLOG 1, 2 MTVR1, 2"/>
    <property type="match status" value="1"/>
</dbReference>
<proteinExistence type="predicted"/>
<evidence type="ECO:0000313" key="10">
    <source>
        <dbReference type="RefSeq" id="XP_022144470.1"/>
    </source>
</evidence>
<keyword evidence="1" id="KW-0547">Nucleotide-binding</keyword>
<dbReference type="Pfam" id="PF13086">
    <property type="entry name" value="AAA_11"/>
    <property type="match status" value="1"/>
</dbReference>
<dbReference type="GO" id="GO:0004386">
    <property type="term" value="F:helicase activity"/>
    <property type="evidence" value="ECO:0007669"/>
    <property type="project" value="UniProtKB-KW"/>
</dbReference>
<dbReference type="GO" id="GO:0005524">
    <property type="term" value="F:ATP binding"/>
    <property type="evidence" value="ECO:0007669"/>
    <property type="project" value="UniProtKB-KW"/>
</dbReference>
<evidence type="ECO:0000259" key="8">
    <source>
        <dbReference type="Pfam" id="PF20073"/>
    </source>
</evidence>
<dbReference type="KEGG" id="mcha:111014151"/>
<dbReference type="InterPro" id="IPR041679">
    <property type="entry name" value="DNA2/NAM7-like_C"/>
</dbReference>
<dbReference type="InterPro" id="IPR047187">
    <property type="entry name" value="SF1_C_Upf1"/>
</dbReference>
<dbReference type="InterPro" id="IPR041677">
    <property type="entry name" value="DNA2/NAM7_AAA_11"/>
</dbReference>
<keyword evidence="2" id="KW-0378">Hydrolase</keyword>
<evidence type="ECO:0000313" key="9">
    <source>
        <dbReference type="Proteomes" id="UP000504603"/>
    </source>
</evidence>
<dbReference type="FunFam" id="3.40.50.300:FF:000326">
    <property type="entry name" value="P-loop containing nucleoside triphosphate hydrolase"/>
    <property type="match status" value="1"/>
</dbReference>
<sequence length="2664" mass="303665">MGMDEMKKKRRQTQNLGFNDILFSWSLQDIFNEDLYQDEIEKIPDSFESVQHYFGSYVSPLQEEIRAELCTRIDALSTAPFAEVILLEECKPYGTELYDCKVDLWKNRFNGNEPYKVLPGDVFILADVKPEVASDLERMGKSWTFAIVHKISEDENEGDLTSTSFKVKAVVKNSEIIKKTMFVVFLLNILPSKRIWNALHMDGDSQIMKEVLCPNLMGSEDYDMSSLLQQKMNLEFLSSLNDSQVRAVMSCLYKVGLEHKSFVELIWGPPGTGKTKTVSVLLFHLMKNRCKTITVAPTNVAIVEVASRVLNLVNLVKELYGPDCLSYSLGDVLLFGNKERLKVGSNVEEIHLDYRVQKFADCLGSLTGWRHCFASMIDFFEDCVSQYNIFLENERNQDWSCNKETDEKDVIKEAKNDEVVCKSFLEFARERFRSVASQVRGCLSIFCTHLPKKYLEDSFQDMPSLIRSLDSFENLLFRESVLSEVLEELFTRPIVCKDLPTISIDFAYLFDLTRSGCLSSLKSLQCSLAELKLPSAINRVAIEEFCFQNASLVFSTASSSYRLHSMSIEPFKVLVIDEAAQLKECESAIPLQLPYIKHAILIGDECQLPAMVESKLASNAGFGRSLFERFSSLGHPRHLLNVQYRMHPSISLFPNSKFYYSQILDGPNVQSLSYRKNYLLGSMFGPYSFINIKYGREEKDDIGHSRKNMLEVAVALKIVRNLYKVWTSSKEKLSIGVISPYSAQVSTIKEKIGHKYDNLDGFKVKVKSVDGFQGGEEDIIIISTVRSNRGSSVGFLSCDQRTNVALTRARYCLWILGNDKTLSNSESSWAHLVSDAKQRGCFFNADDDESLAKAILEVKKEFNQLDDLLKGDSILFRNARWKVLFSDRFLKSFKKLSTIETRKKVLNLLLKLSNGWRPRTRDLNLVCGSSTRILKKIKVERLYVICAIDIVKEESTYMQVLRIWDVLLLEDISKLIKHLDSIFSSYTDEYINLCQEICYDGDFLEVPKTWVFSSELVRYKSHIDDSNGDNLQGAAYDGRSYVENSKVKDSLLLMKFYSLSSGVVSHLLSDRDGIELDLPFEVTEEEIEIILYPRSTFILGRSGTGKTTVLTMKLFQKEKLHHLVTQFHEVENSISSDVSQNNKTSESPAETNGAVLRQLFLTVSPKLCYAVRQHVSHLKSHACGGDSKGKAAFDMENMDGLEAQLMDVPDSFVNIPPKSFPLVITFYKFLMMLDGTLRDSYFERFCDARQLLHGQTRGSRSVALQSFIRKNEVSYDRFSSSYWPHFNSQLTKKLDCSRVFTEIISHIKGDPRAMDAGDTAQTIARGIDFRFQDIRSLFYKKFVRPKISSRGSEREDKGQISEIFHLSQNFRTHAGVLNLSQSIIDLLYHFFPQSIDILKPETSRISGEAPVLLECGNNENAIKMIFGNRSGDGISMEGFGAEQVILVRDESEQKEILNILCSELKQLYVAVTRTRQRLWFCENTKEHCGPLFEYWKKKCVVQVQQLNDSLAHSMLASSSKQDWRSQGFKLYYEGNYKMATLCFERAEDGYCERRSKASGLRAFAEHIHNANPVEANAILREAAVMFETIGKADSAAQCFFDIGEFERAGAIFEEKCGELERAGECFCLAKCYNRAADVYARGSFFSLCLKACSEGELFDTGLQYILSWKQDATEIENLEQEFLERCALHFHNSGDSRSMMKSIKSFRTLDLKRNFLKSLNCLDELLLLEEEEGNFLEAAKIAKSKGNLLRLADLLGKAGNFSDASMLLLHYVLANSLWSPGSKGWPLKQFQQKQELLAKAMLLAENDSRNLYDSVRTEVDILSDENGNLETLSGYLIASKEHNSVRGEMICLRKIMDVHFHLNSSKYTWEDELVFDLTKHSEEIVSKNQVSIETLVYFWHCWKDRVSNVLECCNCLAMNDSDPYAEFCLSFFGIWRLNNNHILLNSDADWVKKVDERFLHRNGKLVSIEAAQFSLSVMNYWSTELLTSGIKVLENLDYLHNLSNRSKFSMFRRCRVLTHMFEVVKFLLESKYLKHGFHDKRMLERYLKMATGEIQSYLFPPDWQVSLKKNVISLRVNSVCQNMMREIIAENVGLWNLLTYGQIGRVAMMILGSGKLDKKLCEKIVKWLEENPPWSAFVMELFNSMNAENEGMRNPAKEMSLVWRFHEALRDTYDANWVQVRDYISPFCFMYLVERLLVMVSSLKGGYFITTKASFVEWLIFHEGNSIITSISGARTQNSFQATLRFLAGILTQFLFDKIATLDWMRKTHPNVKEYYPVLVQKLVVAICLLHLNFGICFDVLQNLRGRNYITEHLPWNFYNALRRKKNFHVPPTNDANMMAGFFKEIGNPMVIVSLDGNRQQFICRDATFVNLNISHQIDDLLKALFPKEVETMQHRAEAPKAQDGNSTNTNTRQMPSSKSCDLGIVTQLPSSSSSLALDENKKMKSDCEKLVTFWETLEALTRLIENKSDQKFILSNASQIKINVEKWHHHLSAARSNAEEGIPLDVVDRLLNELNLLSTALSMSEPKQNISRVASISKSLYSRRIELEPILAKLVRDDPVTELGDMSGFENAEDSKHGEEVSKGSSPVEGGGLEEPVEPMEVGEMSSIGNAEDSEHDEEGCKGSSPGLEPVQPVEVETVVSQATDKKGKVKKKAKEKQEGERP</sequence>
<feature type="compositionally biased region" description="Polar residues" evidence="5">
    <location>
        <begin position="2404"/>
        <end position="2419"/>
    </location>
</feature>
<organism evidence="9 10">
    <name type="scientific">Momordica charantia</name>
    <name type="common">Bitter gourd</name>
    <name type="synonym">Balsam pear</name>
    <dbReference type="NCBI Taxonomy" id="3673"/>
    <lineage>
        <taxon>Eukaryota</taxon>
        <taxon>Viridiplantae</taxon>
        <taxon>Streptophyta</taxon>
        <taxon>Embryophyta</taxon>
        <taxon>Tracheophyta</taxon>
        <taxon>Spermatophyta</taxon>
        <taxon>Magnoliopsida</taxon>
        <taxon>eudicotyledons</taxon>
        <taxon>Gunneridae</taxon>
        <taxon>Pentapetalae</taxon>
        <taxon>rosids</taxon>
        <taxon>fabids</taxon>
        <taxon>Cucurbitales</taxon>
        <taxon>Cucurbitaceae</taxon>
        <taxon>Momordiceae</taxon>
        <taxon>Momordica</taxon>
    </lineage>
</organism>
<dbReference type="InterPro" id="IPR027417">
    <property type="entry name" value="P-loop_NTPase"/>
</dbReference>
<keyword evidence="3" id="KW-0347">Helicase</keyword>
<name>A0A6J1CRP9_MOMCH</name>
<feature type="region of interest" description="Disordered" evidence="5">
    <location>
        <begin position="2565"/>
        <end position="2664"/>
    </location>
</feature>
<dbReference type="PANTHER" id="PTHR21529:SF4">
    <property type="entry name" value="TPR AND ANKYRIN REPEAT-CONTAINING PROTEIN 1"/>
    <property type="match status" value="1"/>
</dbReference>
<dbReference type="Proteomes" id="UP000504603">
    <property type="component" value="Unplaced"/>
</dbReference>
<dbReference type="InterPro" id="IPR045529">
    <property type="entry name" value="DUF6469"/>
</dbReference>
<protein>
    <submittedName>
        <fullName evidence="10">Uncharacterized protein LOC111014151</fullName>
    </submittedName>
</protein>
<reference evidence="10" key="1">
    <citation type="submission" date="2025-08" db="UniProtKB">
        <authorList>
            <consortium name="RefSeq"/>
        </authorList>
    </citation>
    <scope>IDENTIFICATION</scope>
    <source>
        <strain evidence="10">OHB3-1</strain>
    </source>
</reference>
<dbReference type="CDD" id="cd18808">
    <property type="entry name" value="SF1_C_Upf1"/>
    <property type="match status" value="1"/>
</dbReference>
<feature type="domain" description="DNA2/NAM7 helicase-like C-terminal" evidence="7">
    <location>
        <begin position="623"/>
        <end position="819"/>
    </location>
</feature>
<dbReference type="Pfam" id="PF20073">
    <property type="entry name" value="DUF6469"/>
    <property type="match status" value="1"/>
</dbReference>
<gene>
    <name evidence="10" type="primary">LOC111014151</name>
</gene>
<dbReference type="GO" id="GO:0016787">
    <property type="term" value="F:hydrolase activity"/>
    <property type="evidence" value="ECO:0007669"/>
    <property type="project" value="UniProtKB-KW"/>
</dbReference>
<dbReference type="RefSeq" id="XP_022144470.1">
    <property type="nucleotide sequence ID" value="XM_022288778.1"/>
</dbReference>
<evidence type="ECO:0000259" key="7">
    <source>
        <dbReference type="Pfam" id="PF13087"/>
    </source>
</evidence>
<dbReference type="Gene3D" id="3.40.50.300">
    <property type="entry name" value="P-loop containing nucleotide triphosphate hydrolases"/>
    <property type="match status" value="2"/>
</dbReference>
<evidence type="ECO:0000256" key="4">
    <source>
        <dbReference type="ARBA" id="ARBA00022840"/>
    </source>
</evidence>